<dbReference type="EMBL" id="CP065673">
    <property type="protein sequence ID" value="QPS19149.1"/>
    <property type="molecule type" value="Genomic_DNA"/>
</dbReference>
<evidence type="ECO:0000313" key="5">
    <source>
        <dbReference type="EMBL" id="SQI45141.1"/>
    </source>
</evidence>
<dbReference type="Proteomes" id="UP000594967">
    <property type="component" value="Chromosome"/>
</dbReference>
<dbReference type="CDD" id="cd05235">
    <property type="entry name" value="SDR_e1"/>
    <property type="match status" value="1"/>
</dbReference>
<reference evidence="4 7" key="2">
    <citation type="submission" date="2020-12" db="EMBL/GenBank/DDBJ databases">
        <title>FDA dAtabase for Regulatory Grade micrObial Sequences (FDA-ARGOS): Supporting development and validation of Infectious Disease Dx tests.</title>
        <authorList>
            <person name="Sproer C."/>
            <person name="Gronow S."/>
            <person name="Severitt S."/>
            <person name="Schroder I."/>
            <person name="Tallon L."/>
            <person name="Sadzewicz L."/>
            <person name="Zhao X."/>
            <person name="Boylan J."/>
            <person name="Ott S."/>
            <person name="Bowen H."/>
            <person name="Vavikolanu K."/>
            <person name="Mehta A."/>
            <person name="Aluvathingal J."/>
            <person name="Nadendla S."/>
            <person name="Lowell S."/>
            <person name="Myers T."/>
            <person name="Yan Y."/>
            <person name="Sichtig H."/>
        </authorList>
    </citation>
    <scope>NUCLEOTIDE SEQUENCE [LARGE SCALE GENOMIC DNA]</scope>
    <source>
        <strain evidence="4 7">FDAARGOS_907</strain>
    </source>
</reference>
<evidence type="ECO:0000256" key="2">
    <source>
        <dbReference type="ARBA" id="ARBA00022553"/>
    </source>
</evidence>
<dbReference type="InterPro" id="IPR013120">
    <property type="entry name" value="FAR_NAD-bd"/>
</dbReference>
<evidence type="ECO:0000259" key="3">
    <source>
        <dbReference type="Pfam" id="PF07993"/>
    </source>
</evidence>
<evidence type="ECO:0000313" key="6">
    <source>
        <dbReference type="Proteomes" id="UP000248897"/>
    </source>
</evidence>
<dbReference type="PANTHER" id="PTHR44845">
    <property type="entry name" value="CARRIER DOMAIN-CONTAINING PROTEIN"/>
    <property type="match status" value="1"/>
</dbReference>
<evidence type="ECO:0000256" key="1">
    <source>
        <dbReference type="ARBA" id="ARBA00022450"/>
    </source>
</evidence>
<name>A0A2X4V255_SERPL</name>
<dbReference type="InterPro" id="IPR010080">
    <property type="entry name" value="Thioester_reductase-like_dom"/>
</dbReference>
<sequence length="410" mass="46067">MVNVNQQVKNILLTGATGVLGGRILLEILLSTDACVYCLVRAASPQQALERLEQLLYTYDPERRSREHLWRVIPLIGDITQPRLGLNPADYQELAMGIDRVIHCAANVSLVASYGKIAPVNVGGTQNLIALCLLGNVPLLYTSSFSIVGDKLYQDGFTLQETDLDVGQSFNDMDYERSKFEAEQAVHEAGKRGLRWVITRPGNIWGDSLSGRYPLVETRVKGIYYEMIKALVETGLTFSSREDFDITPVDYVARASLCAIVEIDRFQGRTLNLTHPNPITYDDIVDFLRQYGYRISTLINADYFDALTENRLWLQGKAYRSTFTDLLALFYCGSEISEKARYATQHTRQQLSHAGITCAPCDRALLFRYFDYLVESGFIAAPGQQGPAAEIREIVRQGGFLEQLYDADLR</sequence>
<evidence type="ECO:0000313" key="7">
    <source>
        <dbReference type="Proteomes" id="UP000594967"/>
    </source>
</evidence>
<organism evidence="5 6">
    <name type="scientific">Serratia plymuthica</name>
    <dbReference type="NCBI Taxonomy" id="82996"/>
    <lineage>
        <taxon>Bacteria</taxon>
        <taxon>Pseudomonadati</taxon>
        <taxon>Pseudomonadota</taxon>
        <taxon>Gammaproteobacteria</taxon>
        <taxon>Enterobacterales</taxon>
        <taxon>Yersiniaceae</taxon>
        <taxon>Serratia</taxon>
    </lineage>
</organism>
<keyword evidence="7" id="KW-1185">Reference proteome</keyword>
<dbReference type="NCBIfam" id="TIGR01746">
    <property type="entry name" value="Thioester-redct"/>
    <property type="match status" value="1"/>
</dbReference>
<dbReference type="Proteomes" id="UP000248897">
    <property type="component" value="Chromosome 1"/>
</dbReference>
<gene>
    <name evidence="5" type="primary">lgrD_5</name>
    <name evidence="4" type="ORF">I6G64_16285</name>
    <name evidence="5" type="ORF">NCTC12961_05042</name>
</gene>
<dbReference type="Gene3D" id="3.40.50.720">
    <property type="entry name" value="NAD(P)-binding Rossmann-like Domain"/>
    <property type="match status" value="1"/>
</dbReference>
<dbReference type="InterPro" id="IPR036291">
    <property type="entry name" value="NAD(P)-bd_dom_sf"/>
</dbReference>
<protein>
    <submittedName>
        <fullName evidence="5">Linear gramicidin synthase subunit D</fullName>
    </submittedName>
    <submittedName>
        <fullName evidence="4">Thioester reductase domain-containing protein</fullName>
    </submittedName>
</protein>
<keyword evidence="1" id="KW-0596">Phosphopantetheine</keyword>
<proteinExistence type="predicted"/>
<dbReference type="AlphaFoldDB" id="A0A2X4V255"/>
<dbReference type="RefSeq" id="WP_063200409.1">
    <property type="nucleotide sequence ID" value="NZ_CAMITG010000001.1"/>
</dbReference>
<reference evidence="5 6" key="1">
    <citation type="submission" date="2018-06" db="EMBL/GenBank/DDBJ databases">
        <authorList>
            <consortium name="Pathogen Informatics"/>
            <person name="Doyle S."/>
        </authorList>
    </citation>
    <scope>NUCLEOTIDE SEQUENCE [LARGE SCALE GENOMIC DNA]</scope>
    <source>
        <strain evidence="5 6">NCTC12961</strain>
    </source>
</reference>
<accession>A0A2X4V255</accession>
<dbReference type="EMBL" id="LS483469">
    <property type="protein sequence ID" value="SQI45141.1"/>
    <property type="molecule type" value="Genomic_DNA"/>
</dbReference>
<dbReference type="Pfam" id="PF07993">
    <property type="entry name" value="NAD_binding_4"/>
    <property type="match status" value="1"/>
</dbReference>
<feature type="domain" description="Thioester reductase (TE)" evidence="3">
    <location>
        <begin position="13"/>
        <end position="255"/>
    </location>
</feature>
<dbReference type="PANTHER" id="PTHR44845:SF1">
    <property type="entry name" value="L-2-AMINOADIPATE REDUCTASE"/>
    <property type="match status" value="1"/>
</dbReference>
<evidence type="ECO:0000313" key="4">
    <source>
        <dbReference type="EMBL" id="QPS19149.1"/>
    </source>
</evidence>
<keyword evidence="2" id="KW-0597">Phosphoprotein</keyword>
<dbReference type="SUPFAM" id="SSF51735">
    <property type="entry name" value="NAD(P)-binding Rossmann-fold domains"/>
    <property type="match status" value="1"/>
</dbReference>
<dbReference type="STRING" id="82996.ADP72_14710"/>